<dbReference type="Proteomes" id="UP000251402">
    <property type="component" value="Chromosome"/>
</dbReference>
<feature type="region of interest" description="Disordered" evidence="1">
    <location>
        <begin position="345"/>
        <end position="389"/>
    </location>
</feature>
<keyword evidence="2" id="KW-0472">Membrane</keyword>
<evidence type="ECO:0000313" key="4">
    <source>
        <dbReference type="Proteomes" id="UP000251402"/>
    </source>
</evidence>
<keyword evidence="2" id="KW-1133">Transmembrane helix</keyword>
<dbReference type="RefSeq" id="WP_146749970.1">
    <property type="nucleotide sequence ID" value="NZ_CP043450.1"/>
</dbReference>
<sequence>MALLLVFALVALLSLIPRSLKKRLIKLSTSALLTIPICACAQTGAGDSTKIASTKVDSLKTATLPDSILSITNLSGRKDSARLNEIIAIRIKTKLPIDSFKTLYVDDIKVGETAFWSSNDYEKIIYFKIDESVQNLAVQFLASKSIDKARIPVYFSVGDSHGYITKGLIKTQLEVKQKINRVWVWIMAVVMAGFLAMGLKNNILKDDANIYYSLSRTQLLYWTVIFSGAYLYICNETGALPDIPGSLLAILGISAATMAAGKVIENDQKPKTDIDPKAHSEGFFHDILSDRSSINIQRLQNVMFNVLFGLIFIQRTISSNLLADFDNNILLMMGISAGTYAGLKATEPTKDQPTEQHDSTTVGNEPPSPPPPADKPTGDTGNGGTAQPG</sequence>
<evidence type="ECO:0000313" key="3">
    <source>
        <dbReference type="EMBL" id="QEM11626.1"/>
    </source>
</evidence>
<organism evidence="3 4">
    <name type="scientific">Mucilaginibacter rubeus</name>
    <dbReference type="NCBI Taxonomy" id="2027860"/>
    <lineage>
        <taxon>Bacteria</taxon>
        <taxon>Pseudomonadati</taxon>
        <taxon>Bacteroidota</taxon>
        <taxon>Sphingobacteriia</taxon>
        <taxon>Sphingobacteriales</taxon>
        <taxon>Sphingobacteriaceae</taxon>
        <taxon>Mucilaginibacter</taxon>
    </lineage>
</organism>
<feature type="compositionally biased region" description="Gly residues" evidence="1">
    <location>
        <begin position="380"/>
        <end position="389"/>
    </location>
</feature>
<feature type="transmembrane region" description="Helical" evidence="2">
    <location>
        <begin position="211"/>
        <end position="233"/>
    </location>
</feature>
<name>A0A5C1I191_9SPHI</name>
<dbReference type="KEGG" id="mrub:DEO27_016860"/>
<proteinExistence type="predicted"/>
<dbReference type="OrthoDB" id="795005at2"/>
<feature type="transmembrane region" description="Helical" evidence="2">
    <location>
        <begin position="182"/>
        <end position="199"/>
    </location>
</feature>
<dbReference type="EMBL" id="CP043450">
    <property type="protein sequence ID" value="QEM11626.1"/>
    <property type="molecule type" value="Genomic_DNA"/>
</dbReference>
<dbReference type="AlphaFoldDB" id="A0A5C1I191"/>
<gene>
    <name evidence="3" type="ORF">DEO27_016860</name>
</gene>
<keyword evidence="2" id="KW-0812">Transmembrane</keyword>
<evidence type="ECO:0000256" key="1">
    <source>
        <dbReference type="SAM" id="MobiDB-lite"/>
    </source>
</evidence>
<accession>A0A5C1I191</accession>
<feature type="compositionally biased region" description="Basic and acidic residues" evidence="1">
    <location>
        <begin position="347"/>
        <end position="358"/>
    </location>
</feature>
<keyword evidence="4" id="KW-1185">Reference proteome</keyword>
<feature type="transmembrane region" description="Helical" evidence="2">
    <location>
        <begin position="245"/>
        <end position="264"/>
    </location>
</feature>
<reference evidence="3" key="1">
    <citation type="submission" date="2019-08" db="EMBL/GenBank/DDBJ databases">
        <title>Comparative genome analysis confer to the adaptation heavy metal polluted environment.</title>
        <authorList>
            <person name="Li Y."/>
        </authorList>
    </citation>
    <scope>NUCLEOTIDE SEQUENCE [LARGE SCALE GENOMIC DNA]</scope>
    <source>
        <strain evidence="3">P1</strain>
    </source>
</reference>
<protein>
    <submittedName>
        <fullName evidence="3">Uncharacterized protein</fullName>
    </submittedName>
</protein>
<evidence type="ECO:0000256" key="2">
    <source>
        <dbReference type="SAM" id="Phobius"/>
    </source>
</evidence>